<organism evidence="7 8">
    <name type="scientific">Sporotomaculum syntrophicum</name>
    <dbReference type="NCBI Taxonomy" id="182264"/>
    <lineage>
        <taxon>Bacteria</taxon>
        <taxon>Bacillati</taxon>
        <taxon>Bacillota</taxon>
        <taxon>Clostridia</taxon>
        <taxon>Eubacteriales</taxon>
        <taxon>Desulfallaceae</taxon>
        <taxon>Sporotomaculum</taxon>
    </lineage>
</organism>
<dbReference type="GO" id="GO:0008234">
    <property type="term" value="F:cysteine-type peptidase activity"/>
    <property type="evidence" value="ECO:0007669"/>
    <property type="project" value="UniProtKB-KW"/>
</dbReference>
<dbReference type="InterPro" id="IPR051202">
    <property type="entry name" value="Peptidase_C40"/>
</dbReference>
<dbReference type="Pfam" id="PF00877">
    <property type="entry name" value="NLPC_P60"/>
    <property type="match status" value="2"/>
</dbReference>
<dbReference type="Proteomes" id="UP000798488">
    <property type="component" value="Unassembled WGS sequence"/>
</dbReference>
<keyword evidence="2" id="KW-0645">Protease</keyword>
<accession>A0A9D2WN63</accession>
<feature type="signal peptide" evidence="5">
    <location>
        <begin position="1"/>
        <end position="28"/>
    </location>
</feature>
<dbReference type="InterPro" id="IPR038765">
    <property type="entry name" value="Papain-like_cys_pep_sf"/>
</dbReference>
<evidence type="ECO:0000256" key="3">
    <source>
        <dbReference type="ARBA" id="ARBA00022801"/>
    </source>
</evidence>
<keyword evidence="4" id="KW-0788">Thiol protease</keyword>
<dbReference type="EC" id="3.4.19.-" evidence="7"/>
<dbReference type="Gene3D" id="3.90.1720.10">
    <property type="entry name" value="endopeptidase domain like (from Nostoc punctiforme)"/>
    <property type="match status" value="2"/>
</dbReference>
<gene>
    <name evidence="7" type="primary">pgdS</name>
    <name evidence="7" type="ORF">SPSYN_02977</name>
</gene>
<keyword evidence="8" id="KW-1185">Reference proteome</keyword>
<evidence type="ECO:0000256" key="2">
    <source>
        <dbReference type="ARBA" id="ARBA00022670"/>
    </source>
</evidence>
<feature type="domain" description="NlpC/P60" evidence="6">
    <location>
        <begin position="176"/>
        <end position="308"/>
    </location>
</feature>
<reference evidence="7" key="1">
    <citation type="submission" date="2016-02" db="EMBL/GenBank/DDBJ databases">
        <title>Draft Genome Sequence of Sporotomaculum syntrophicum Strain FB, a Syntrophic Benzoate Degrader.</title>
        <authorList>
            <person name="Nobu M.K."/>
            <person name="Narihiro T."/>
            <person name="Qiu Y.-L."/>
            <person name="Ohashi A."/>
            <person name="Liu W.-T."/>
            <person name="Yuji S."/>
        </authorList>
    </citation>
    <scope>NUCLEOTIDE SEQUENCE</scope>
    <source>
        <strain evidence="7">FB</strain>
    </source>
</reference>
<dbReference type="EMBL" id="LSRS01000009">
    <property type="protein sequence ID" value="KAF1083821.1"/>
    <property type="molecule type" value="Genomic_DNA"/>
</dbReference>
<proteinExistence type="inferred from homology"/>
<dbReference type="GO" id="GO:0006508">
    <property type="term" value="P:proteolysis"/>
    <property type="evidence" value="ECO:0007669"/>
    <property type="project" value="UniProtKB-KW"/>
</dbReference>
<dbReference type="AlphaFoldDB" id="A0A9D2WN63"/>
<keyword evidence="5" id="KW-0732">Signal</keyword>
<protein>
    <submittedName>
        <fullName evidence="7">Gamma-DL-glutamyl hydrolase</fullName>
        <ecNumber evidence="7">3.4.19.-</ecNumber>
    </submittedName>
</protein>
<evidence type="ECO:0000259" key="6">
    <source>
        <dbReference type="PROSITE" id="PS51935"/>
    </source>
</evidence>
<evidence type="ECO:0000256" key="4">
    <source>
        <dbReference type="ARBA" id="ARBA00022807"/>
    </source>
</evidence>
<evidence type="ECO:0000313" key="8">
    <source>
        <dbReference type="Proteomes" id="UP000798488"/>
    </source>
</evidence>
<name>A0A9D2WN63_9FIRM</name>
<evidence type="ECO:0000256" key="5">
    <source>
        <dbReference type="SAM" id="SignalP"/>
    </source>
</evidence>
<keyword evidence="3 7" id="KW-0378">Hydrolase</keyword>
<dbReference type="InterPro" id="IPR000064">
    <property type="entry name" value="NLP_P60_dom"/>
</dbReference>
<comment type="caution">
    <text evidence="7">The sequence shown here is derived from an EMBL/GenBank/DDBJ whole genome shotgun (WGS) entry which is preliminary data.</text>
</comment>
<sequence length="308" mass="33830">MRRYVVSIVSTIVFAFLLLIGNAGPAAALTQDQQRLVDEKADAILTTAKDLIGQAVYGYYNVNVTPMRMGCGGYVYYVFLQNGIDLGTLNNNIQSELGEYVAKNDLQKGDLVFFDANKTDQNPTTHVGIYYGNNKIIHMASEELDIVISDLSGSYYTKNYYTARRVIPTYLLPQNSTPAGSIVETAESLMGIAKYGSYNETKLTFNSPEFVYYVCKENGVDLGTKYSNQQARLGQPVSKDKLQPGDLLFFAITPGGNITSRSLVGIYSGSNEFVVCSYINPKTGEGVVKGNLSDAKYSSKFVTARRVL</sequence>
<dbReference type="SUPFAM" id="SSF54001">
    <property type="entry name" value="Cysteine proteinases"/>
    <property type="match status" value="2"/>
</dbReference>
<dbReference type="PROSITE" id="PS51935">
    <property type="entry name" value="NLPC_P60"/>
    <property type="match status" value="2"/>
</dbReference>
<feature type="chain" id="PRO_5039241803" evidence="5">
    <location>
        <begin position="29"/>
        <end position="308"/>
    </location>
</feature>
<evidence type="ECO:0000313" key="7">
    <source>
        <dbReference type="EMBL" id="KAF1083821.1"/>
    </source>
</evidence>
<feature type="domain" description="NlpC/P60" evidence="6">
    <location>
        <begin position="38"/>
        <end position="167"/>
    </location>
</feature>
<comment type="similarity">
    <text evidence="1">Belongs to the peptidase C40 family.</text>
</comment>
<evidence type="ECO:0000256" key="1">
    <source>
        <dbReference type="ARBA" id="ARBA00007074"/>
    </source>
</evidence>
<dbReference type="PANTHER" id="PTHR47053">
    <property type="entry name" value="MUREIN DD-ENDOPEPTIDASE MEPH-RELATED"/>
    <property type="match status" value="1"/>
</dbReference>
<dbReference type="PANTHER" id="PTHR47053:SF1">
    <property type="entry name" value="MUREIN DD-ENDOPEPTIDASE MEPH-RELATED"/>
    <property type="match status" value="1"/>
</dbReference>